<evidence type="ECO:0000256" key="2">
    <source>
        <dbReference type="HAMAP-Rule" id="MF_00839"/>
    </source>
</evidence>
<comment type="subcellular location">
    <subcellularLocation>
        <location evidence="2">Cytoplasm</location>
    </subcellularLocation>
</comment>
<feature type="domain" description="Sigma 54 modulation/S30EA ribosomal protein C-terminal" evidence="3">
    <location>
        <begin position="124"/>
        <end position="179"/>
    </location>
</feature>
<dbReference type="OrthoDB" id="9794975at2"/>
<dbReference type="GO" id="GO:0022627">
    <property type="term" value="C:cytosolic small ribosomal subunit"/>
    <property type="evidence" value="ECO:0007669"/>
    <property type="project" value="TreeGrafter"/>
</dbReference>
<keyword evidence="1 2" id="KW-0810">Translation regulation</keyword>
<dbReference type="STRING" id="1123500.GCA_000420365_01355"/>
<proteinExistence type="inferred from homology"/>
<evidence type="ECO:0000256" key="1">
    <source>
        <dbReference type="ARBA" id="ARBA00022845"/>
    </source>
</evidence>
<organism evidence="4 5">
    <name type="scientific">Weissella halotolerans DSM 20190</name>
    <dbReference type="NCBI Taxonomy" id="1123500"/>
    <lineage>
        <taxon>Bacteria</taxon>
        <taxon>Bacillati</taxon>
        <taxon>Bacillota</taxon>
        <taxon>Bacilli</taxon>
        <taxon>Lactobacillales</taxon>
        <taxon>Lactobacillaceae</taxon>
        <taxon>Weissella</taxon>
    </lineage>
</organism>
<dbReference type="CDD" id="cd00552">
    <property type="entry name" value="RaiA"/>
    <property type="match status" value="1"/>
</dbReference>
<dbReference type="PANTHER" id="PTHR33231:SF1">
    <property type="entry name" value="30S RIBOSOMAL PROTEIN"/>
    <property type="match status" value="1"/>
</dbReference>
<dbReference type="PATRIC" id="fig|1123500.6.peg.1199"/>
<keyword evidence="5" id="KW-1185">Reference proteome</keyword>
<comment type="similarity">
    <text evidence="2">Belongs to the HPF/YfiA ribosome-associated protein family. Long HPF subfamily.</text>
</comment>
<dbReference type="InterPro" id="IPR003489">
    <property type="entry name" value="RHF/RaiA"/>
</dbReference>
<dbReference type="InterPro" id="IPR050574">
    <property type="entry name" value="HPF/YfiA_ribosome-assoc"/>
</dbReference>
<dbReference type="PANTHER" id="PTHR33231">
    <property type="entry name" value="30S RIBOSOMAL PROTEIN"/>
    <property type="match status" value="1"/>
</dbReference>
<protein>
    <recommendedName>
        <fullName evidence="2">Ribosome hibernation promoting factor</fullName>
        <shortName evidence="2">HPF</shortName>
    </recommendedName>
</protein>
<dbReference type="Pfam" id="PF02482">
    <property type="entry name" value="Ribosomal_S30AE"/>
    <property type="match status" value="1"/>
</dbReference>
<dbReference type="FunCoup" id="A0A0R2FTF6">
    <property type="interactions" value="235"/>
</dbReference>
<dbReference type="EMBL" id="JQAX01000005">
    <property type="protein sequence ID" value="KRN30774.1"/>
    <property type="molecule type" value="Genomic_DNA"/>
</dbReference>
<dbReference type="Gene3D" id="3.30.505.50">
    <property type="entry name" value="Sigma 54 modulation/S30EA ribosomal protein, C-terminal domain"/>
    <property type="match status" value="1"/>
</dbReference>
<dbReference type="HAMAP" id="MF_00839">
    <property type="entry name" value="HPF"/>
    <property type="match status" value="1"/>
</dbReference>
<name>A0A0R2FTF6_9LACO</name>
<dbReference type="InterPro" id="IPR032528">
    <property type="entry name" value="Ribosom_S30AE_C"/>
</dbReference>
<dbReference type="AlphaFoldDB" id="A0A0R2FTF6"/>
<dbReference type="Proteomes" id="UP000051296">
    <property type="component" value="Unassembled WGS sequence"/>
</dbReference>
<dbReference type="GO" id="GO:0043024">
    <property type="term" value="F:ribosomal small subunit binding"/>
    <property type="evidence" value="ECO:0007669"/>
    <property type="project" value="TreeGrafter"/>
</dbReference>
<sequence>MLDYQVRGLNFEVTDAIQQYVEKRLSRFERYLNDDGSYVARVKVSALKGKRFKAEVTIQLPYLVLRAEDTEDDLYQAIDFVTAKLERQARKYKTRVNRKSREQGYKGLPVFDIDEELMTDTEESEPEIVRKKTVSLKPMDPQEAVLQMELLEHDFFIFINAETDAPAVVYKRRDGKYALLDADD</sequence>
<dbReference type="InterPro" id="IPR034694">
    <property type="entry name" value="HPF_long/plastid"/>
</dbReference>
<dbReference type="GO" id="GO:0045900">
    <property type="term" value="P:negative regulation of translational elongation"/>
    <property type="evidence" value="ECO:0007669"/>
    <property type="project" value="TreeGrafter"/>
</dbReference>
<dbReference type="Pfam" id="PF16321">
    <property type="entry name" value="Ribosom_S30AE_C"/>
    <property type="match status" value="1"/>
</dbReference>
<dbReference type="InterPro" id="IPR036567">
    <property type="entry name" value="RHF-like"/>
</dbReference>
<gene>
    <name evidence="2" type="primary">hpf</name>
    <name evidence="4" type="ORF">IV68_GL001200</name>
</gene>
<evidence type="ECO:0000259" key="3">
    <source>
        <dbReference type="Pfam" id="PF16321"/>
    </source>
</evidence>
<reference evidence="4 5" key="1">
    <citation type="journal article" date="2015" name="Genome Announc.">
        <title>Expanding the biotechnology potential of lactobacilli through comparative genomics of 213 strains and associated genera.</title>
        <authorList>
            <person name="Sun Z."/>
            <person name="Harris H.M."/>
            <person name="McCann A."/>
            <person name="Guo C."/>
            <person name="Argimon S."/>
            <person name="Zhang W."/>
            <person name="Yang X."/>
            <person name="Jeffery I.B."/>
            <person name="Cooney J.C."/>
            <person name="Kagawa T.F."/>
            <person name="Liu W."/>
            <person name="Song Y."/>
            <person name="Salvetti E."/>
            <person name="Wrobel A."/>
            <person name="Rasinkangas P."/>
            <person name="Parkhill J."/>
            <person name="Rea M.C."/>
            <person name="O'Sullivan O."/>
            <person name="Ritari J."/>
            <person name="Douillard F.P."/>
            <person name="Paul Ross R."/>
            <person name="Yang R."/>
            <person name="Briner A.E."/>
            <person name="Felis G.E."/>
            <person name="de Vos W.M."/>
            <person name="Barrangou R."/>
            <person name="Klaenhammer T.R."/>
            <person name="Caufield P.W."/>
            <person name="Cui Y."/>
            <person name="Zhang H."/>
            <person name="O'Toole P.W."/>
        </authorList>
    </citation>
    <scope>NUCLEOTIDE SEQUENCE [LARGE SCALE GENOMIC DNA]</scope>
    <source>
        <strain evidence="4 5">DSM 20190</strain>
    </source>
</reference>
<comment type="caution">
    <text evidence="4">The sequence shown here is derived from an EMBL/GenBank/DDBJ whole genome shotgun (WGS) entry which is preliminary data.</text>
</comment>
<keyword evidence="2" id="KW-0963">Cytoplasm</keyword>
<accession>A0A0R2FTF6</accession>
<dbReference type="RefSeq" id="WP_027694591.1">
    <property type="nucleotide sequence ID" value="NZ_ATUU01000005.1"/>
</dbReference>
<dbReference type="SUPFAM" id="SSF69754">
    <property type="entry name" value="Ribosome binding protein Y (YfiA homologue)"/>
    <property type="match status" value="1"/>
</dbReference>
<evidence type="ECO:0000313" key="5">
    <source>
        <dbReference type="Proteomes" id="UP000051296"/>
    </source>
</evidence>
<dbReference type="Gene3D" id="3.30.160.100">
    <property type="entry name" value="Ribosome hibernation promotion factor-like"/>
    <property type="match status" value="1"/>
</dbReference>
<comment type="function">
    <text evidence="2">Required for dimerization of active 70S ribosomes into 100S ribosomes in stationary phase; 100S ribosomes are translationally inactive and sometimes present during exponential growth.</text>
</comment>
<comment type="subunit">
    <text evidence="2">Interacts with 100S ribosomes.</text>
</comment>
<dbReference type="InParanoid" id="A0A0R2FTF6"/>
<dbReference type="eggNOG" id="COG1544">
    <property type="taxonomic scope" value="Bacteria"/>
</dbReference>
<evidence type="ECO:0000313" key="4">
    <source>
        <dbReference type="EMBL" id="KRN30774.1"/>
    </source>
</evidence>
<dbReference type="NCBIfam" id="TIGR00741">
    <property type="entry name" value="yfiA"/>
    <property type="match status" value="1"/>
</dbReference>
<dbReference type="InterPro" id="IPR038416">
    <property type="entry name" value="Ribosom_S30AE_C_sf"/>
</dbReference>